<dbReference type="Pfam" id="PF03632">
    <property type="entry name" value="Glyco_hydro_65m"/>
    <property type="match status" value="1"/>
</dbReference>
<feature type="signal peptide" evidence="10">
    <location>
        <begin position="1"/>
        <end position="25"/>
    </location>
</feature>
<dbReference type="InterPro" id="IPR008928">
    <property type="entry name" value="6-hairpin_glycosidase_sf"/>
</dbReference>
<evidence type="ECO:0000256" key="4">
    <source>
        <dbReference type="ARBA" id="ARBA00006768"/>
    </source>
</evidence>
<evidence type="ECO:0000313" key="14">
    <source>
        <dbReference type="Proteomes" id="UP000002866"/>
    </source>
</evidence>
<dbReference type="SUPFAM" id="SSF48208">
    <property type="entry name" value="Six-hairpin glycosidases"/>
    <property type="match status" value="1"/>
</dbReference>
<keyword evidence="6" id="KW-0574">Periplasm</keyword>
<dbReference type="InterPro" id="IPR005195">
    <property type="entry name" value="Glyco_hydro_65_M"/>
</dbReference>
<gene>
    <name evidence="13" type="primary">TBLA0D05090</name>
    <name evidence="13" type="ORF">TBLA_0D05090</name>
</gene>
<feature type="chain" id="PRO_5003659112" description="alpha,alpha-trehalase" evidence="10">
    <location>
        <begin position="26"/>
        <end position="1066"/>
    </location>
</feature>
<dbReference type="GO" id="GO:0016020">
    <property type="term" value="C:membrane"/>
    <property type="evidence" value="ECO:0007669"/>
    <property type="project" value="UniProtKB-SubCell"/>
</dbReference>
<name>I2H3Q1_HENB6</name>
<sequence>MIFNILFSIFFNIFIILQYLQVVSGLKSQNKTNNLYQILIDNNDNSYYDSTNQILGTKQFTKQHAYSRQPYVANGYIGSRIPNVGFGYALDTINLWAANSSVEGALNNGWPLRNHRYAGSFVSDFFSQQEKLTSTNFPELDEVGYSTVIASIPEWTNIKIILSVNGTDHLISPEALIDENNMSNYFQNMSMSNGVVTTSFNYLNDLVNIKTEVFAHREISYLGILSLNVTLLNPNEYMMDQIDIQVVDILDFNSSHRTVLNEYGYDLKNGAIFMSVSPENTDDSVASLYSTLQIENDIEYNTAYSKINEKIEHSLSCKIDLNNPTIIFNKFVGIISTEYGNDADFNSTFKMAKSSILDLSLNYTQLYDSNYVAWKKLLENTDLSIPGDSLLDMTAKSSIFHLLSNTRSKNVADNRGLPVSVSGLSSDSYGGMVFWDSDLWIQPSLLPFFPKISNKMINYRNATHEQAKINANSYGYDGALYPWTSGKFANCTSTGPCFDYEYHINIDIALAAISLYMSGGGDEDYLRYTAWPIVNDAAKFFSEYVQYNETSGMYVTQNMTDPDEFADFIDNGAFTNAGIRSLLKWATDIGHHLNETIDENWMEISKNLYIPKADTNITLEYTGMNSTTKVKQADVALMVYPLGFITDESNLNDAVKDLFYYSEHQSAAGPAMTFPVFVAAASSLLNHGTSSESYLYKSVIPFLRGPFAQFSEQADDDFMKNGETQPAFPFLTAHGGFLQSILFGLTGIRYSYEMNTQTNKIERFLRFDPIKLELLNGGLHIQGFHFLGQTLDISTDDDFGYIKHKNGTQNIRIKVPTRNYFSDEVDIFTRNNKTSNFEKRTIGNEFFGREEEKSKSYSNGTFITLEPGEEVKIPLFKPLKNIPSNLAEGKQVANLTEGVPGDVPFSLVDGNNYTHWQPANKSSISRVIIDLGAYNSSNISGGQILWGSRPAKYFSISVIPSVFNFTTKVQMNKIIEEESISVIDNQVVLPSKPFYAEIVEDSIIDLLPSNVTNFEFNFKNINEKYPNHSNISNLIRYVLFSFEGTYDNDTEVTGATVKEISIISSD</sequence>
<evidence type="ECO:0000259" key="11">
    <source>
        <dbReference type="Pfam" id="PF03632"/>
    </source>
</evidence>
<dbReference type="PANTHER" id="PTHR11051:SF8">
    <property type="entry name" value="PROTEIN-GLUCOSYLGALACTOSYLHYDROXYLYSINE GLUCOSIDASE"/>
    <property type="match status" value="1"/>
</dbReference>
<dbReference type="InterPro" id="IPR005196">
    <property type="entry name" value="Glyco_hydro_65_N"/>
</dbReference>
<dbReference type="KEGG" id="tbl:TBLA_0D05090"/>
<dbReference type="RefSeq" id="XP_004180522.1">
    <property type="nucleotide sequence ID" value="XM_004180474.1"/>
</dbReference>
<dbReference type="OMA" id="DIALAHW"/>
<keyword evidence="14" id="KW-1185">Reference proteome</keyword>
<dbReference type="EMBL" id="HE806319">
    <property type="protein sequence ID" value="CCH61003.1"/>
    <property type="molecule type" value="Genomic_DNA"/>
</dbReference>
<dbReference type="GO" id="GO:0009277">
    <property type="term" value="C:fungal-type cell wall"/>
    <property type="evidence" value="ECO:0007669"/>
    <property type="project" value="TreeGrafter"/>
</dbReference>
<evidence type="ECO:0000256" key="3">
    <source>
        <dbReference type="ARBA" id="ARBA00004606"/>
    </source>
</evidence>
<dbReference type="GO" id="GO:0004555">
    <property type="term" value="F:alpha,alpha-trehalase activity"/>
    <property type="evidence" value="ECO:0007669"/>
    <property type="project" value="UniProtKB-EC"/>
</dbReference>
<dbReference type="EC" id="3.2.1.28" evidence="5"/>
<accession>I2H3Q1</accession>
<proteinExistence type="inferred from homology"/>
<evidence type="ECO:0000256" key="8">
    <source>
        <dbReference type="ARBA" id="ARBA00022968"/>
    </source>
</evidence>
<evidence type="ECO:0000259" key="12">
    <source>
        <dbReference type="Pfam" id="PF03636"/>
    </source>
</evidence>
<dbReference type="InterPro" id="IPR012341">
    <property type="entry name" value="6hp_glycosidase-like_sf"/>
</dbReference>
<dbReference type="Proteomes" id="UP000002866">
    <property type="component" value="Chromosome 4"/>
</dbReference>
<evidence type="ECO:0000313" key="13">
    <source>
        <dbReference type="EMBL" id="CCH61003.1"/>
    </source>
</evidence>
<dbReference type="AlphaFoldDB" id="I2H3Q1"/>
<evidence type="ECO:0000256" key="5">
    <source>
        <dbReference type="ARBA" id="ARBA00012757"/>
    </source>
</evidence>
<protein>
    <recommendedName>
        <fullName evidence="5">alpha,alpha-trehalase</fullName>
        <ecNumber evidence="5">3.2.1.28</ecNumber>
    </recommendedName>
</protein>
<feature type="domain" description="Glycoside hydrolase family 65 central catalytic" evidence="11">
    <location>
        <begin position="398"/>
        <end position="618"/>
    </location>
</feature>
<evidence type="ECO:0000256" key="9">
    <source>
        <dbReference type="ARBA" id="ARBA00023180"/>
    </source>
</evidence>
<evidence type="ECO:0000256" key="7">
    <source>
        <dbReference type="ARBA" id="ARBA00022801"/>
    </source>
</evidence>
<dbReference type="Gene3D" id="2.70.98.40">
    <property type="entry name" value="Glycoside hydrolase, family 65, N-terminal domain"/>
    <property type="match status" value="1"/>
</dbReference>
<dbReference type="GO" id="GO:0042597">
    <property type="term" value="C:periplasmic space"/>
    <property type="evidence" value="ECO:0007669"/>
    <property type="project" value="UniProtKB-SubCell"/>
</dbReference>
<evidence type="ECO:0000256" key="10">
    <source>
        <dbReference type="SAM" id="SignalP"/>
    </source>
</evidence>
<reference evidence="13 14" key="1">
    <citation type="journal article" date="2011" name="Proc. Natl. Acad. Sci. U.S.A.">
        <title>Evolutionary erosion of yeast sex chromosomes by mating-type switching accidents.</title>
        <authorList>
            <person name="Gordon J.L."/>
            <person name="Armisen D."/>
            <person name="Proux-Wera E."/>
            <person name="Oheigeartaigh S.S."/>
            <person name="Byrne K.P."/>
            <person name="Wolfe K.H."/>
        </authorList>
    </citation>
    <scope>NUCLEOTIDE SEQUENCE [LARGE SCALE GENOMIC DNA]</scope>
    <source>
        <strain evidence="14">ATCC 34711 / CBS 6284 / DSM 70876 / NBRC 10599 / NRRL Y-10934 / UCD 77-7</strain>
    </source>
</reference>
<keyword evidence="9" id="KW-0325">Glycoprotein</keyword>
<dbReference type="GO" id="GO:0005993">
    <property type="term" value="P:trehalose catabolic process"/>
    <property type="evidence" value="ECO:0007669"/>
    <property type="project" value="TreeGrafter"/>
</dbReference>
<feature type="domain" description="Glycoside hydrolase family 65 N-terminal" evidence="12">
    <location>
        <begin position="60"/>
        <end position="337"/>
    </location>
</feature>
<dbReference type="Gene3D" id="1.50.10.10">
    <property type="match status" value="1"/>
</dbReference>
<comment type="subcellular location">
    <subcellularLocation>
        <location evidence="3">Membrane</location>
        <topology evidence="3">Single-pass type II membrane protein</topology>
    </subcellularLocation>
    <subcellularLocation>
        <location evidence="2">Periplasm</location>
    </subcellularLocation>
</comment>
<evidence type="ECO:0000256" key="6">
    <source>
        <dbReference type="ARBA" id="ARBA00022764"/>
    </source>
</evidence>
<keyword evidence="8" id="KW-0735">Signal-anchor</keyword>
<evidence type="ECO:0000256" key="2">
    <source>
        <dbReference type="ARBA" id="ARBA00004418"/>
    </source>
</evidence>
<dbReference type="PANTHER" id="PTHR11051">
    <property type="entry name" value="GLYCOSYL HYDROLASE-RELATED"/>
    <property type="match status" value="1"/>
</dbReference>
<dbReference type="GeneID" id="14496039"/>
<dbReference type="OrthoDB" id="200349at2759"/>
<evidence type="ECO:0000256" key="1">
    <source>
        <dbReference type="ARBA" id="ARBA00001576"/>
    </source>
</evidence>
<keyword evidence="8" id="KW-0812">Transmembrane</keyword>
<organism evidence="13 14">
    <name type="scientific">Henningerozyma blattae (strain ATCC 34711 / CBS 6284 / DSM 70876 / NBRC 10599 / NRRL Y-10934 / UCD 77-7)</name>
    <name type="common">Yeast</name>
    <name type="synonym">Tetrapisispora blattae</name>
    <dbReference type="NCBI Taxonomy" id="1071380"/>
    <lineage>
        <taxon>Eukaryota</taxon>
        <taxon>Fungi</taxon>
        <taxon>Dikarya</taxon>
        <taxon>Ascomycota</taxon>
        <taxon>Saccharomycotina</taxon>
        <taxon>Saccharomycetes</taxon>
        <taxon>Saccharomycetales</taxon>
        <taxon>Saccharomycetaceae</taxon>
        <taxon>Henningerozyma</taxon>
    </lineage>
</organism>
<dbReference type="InParanoid" id="I2H3Q1"/>
<dbReference type="STRING" id="1071380.I2H3Q1"/>
<comment type="similarity">
    <text evidence="4">Belongs to the glycosyl hydrolase 65 family.</text>
</comment>
<dbReference type="Pfam" id="PF03636">
    <property type="entry name" value="Glyco_hydro_65N"/>
    <property type="match status" value="1"/>
</dbReference>
<keyword evidence="10" id="KW-0732">Signal</keyword>
<dbReference type="GO" id="GO:0015976">
    <property type="term" value="P:carbon utilization"/>
    <property type="evidence" value="ECO:0007669"/>
    <property type="project" value="UniProtKB-ARBA"/>
</dbReference>
<dbReference type="FunFam" id="1.50.10.10:FF:000032">
    <property type="entry name" value="Vacuolar acid trehalase"/>
    <property type="match status" value="1"/>
</dbReference>
<dbReference type="InterPro" id="IPR037018">
    <property type="entry name" value="GH65_N"/>
</dbReference>
<dbReference type="HOGENOM" id="CLU_006285_4_0_1"/>
<keyword evidence="7" id="KW-0378">Hydrolase</keyword>
<dbReference type="eggNOG" id="KOG4125">
    <property type="taxonomic scope" value="Eukaryota"/>
</dbReference>
<comment type="catalytic activity">
    <reaction evidence="1">
        <text>alpha,alpha-trehalose + H2O = alpha-D-glucose + beta-D-glucose</text>
        <dbReference type="Rhea" id="RHEA:32675"/>
        <dbReference type="ChEBI" id="CHEBI:15377"/>
        <dbReference type="ChEBI" id="CHEBI:15903"/>
        <dbReference type="ChEBI" id="CHEBI:16551"/>
        <dbReference type="ChEBI" id="CHEBI:17925"/>
        <dbReference type="EC" id="3.2.1.28"/>
    </reaction>
</comment>